<gene>
    <name evidence="1" type="ORF">Dcae01_02461</name>
</gene>
<reference evidence="1 2" key="1">
    <citation type="submission" date="2024-02" db="EMBL/GenBank/DDBJ databases">
        <title>Deinococcus caeni NBRC 101312.</title>
        <authorList>
            <person name="Ichikawa N."/>
            <person name="Katano-Makiyama Y."/>
            <person name="Hidaka K."/>
        </authorList>
    </citation>
    <scope>NUCLEOTIDE SEQUENCE [LARGE SCALE GENOMIC DNA]</scope>
    <source>
        <strain evidence="1 2">NBRC 101312</strain>
    </source>
</reference>
<keyword evidence="2" id="KW-1185">Reference proteome</keyword>
<dbReference type="EMBL" id="BAABQU010000031">
    <property type="protein sequence ID" value="GAA5440933.1"/>
    <property type="molecule type" value="Genomic_DNA"/>
</dbReference>
<organism evidence="1 2">
    <name type="scientific">Deinococcus caeni</name>
    <dbReference type="NCBI Taxonomy" id="569127"/>
    <lineage>
        <taxon>Bacteria</taxon>
        <taxon>Thermotogati</taxon>
        <taxon>Deinococcota</taxon>
        <taxon>Deinococci</taxon>
        <taxon>Deinococcales</taxon>
        <taxon>Deinococcaceae</taxon>
        <taxon>Deinococcus</taxon>
    </lineage>
</organism>
<dbReference type="RefSeq" id="WP_345445867.1">
    <property type="nucleotide sequence ID" value="NZ_BAABQU010000031.1"/>
</dbReference>
<dbReference type="Proteomes" id="UP001423409">
    <property type="component" value="Unassembled WGS sequence"/>
</dbReference>
<sequence length="173" mass="17768">MILGTEPAAARLAGQSLVAGQQFTKLFPAARYWSSGDPATGRLPAGPPRPFTLAGTQFMAHLEAQGDTLCMRLWEIDTRPAHLPARLLAAQHALAAATTVEEVTGALLTGLSTAGVARAELYLPDPLAQVPTGQVSPATVPAPPEAVPSIAVNAGHPAAQAFRAGRPTVLASP</sequence>
<accession>A0ABP9UFD4</accession>
<protein>
    <submittedName>
        <fullName evidence="1">Uncharacterized protein</fullName>
    </submittedName>
</protein>
<proteinExistence type="predicted"/>
<comment type="caution">
    <text evidence="1">The sequence shown here is derived from an EMBL/GenBank/DDBJ whole genome shotgun (WGS) entry which is preliminary data.</text>
</comment>
<evidence type="ECO:0000313" key="2">
    <source>
        <dbReference type="Proteomes" id="UP001423409"/>
    </source>
</evidence>
<name>A0ABP9UFD4_9DEIO</name>
<evidence type="ECO:0000313" key="1">
    <source>
        <dbReference type="EMBL" id="GAA5440933.1"/>
    </source>
</evidence>